<dbReference type="Proteomes" id="UP000638560">
    <property type="component" value="Unassembled WGS sequence"/>
</dbReference>
<keyword evidence="2" id="KW-1185">Reference proteome</keyword>
<name>A0ABS0GZD4_9ACTN</name>
<protein>
    <submittedName>
        <fullName evidence="1">Uncharacterized protein</fullName>
    </submittedName>
</protein>
<dbReference type="EMBL" id="JADPUN010000201">
    <property type="protein sequence ID" value="MBF9131560.1"/>
    <property type="molecule type" value="Genomic_DNA"/>
</dbReference>
<comment type="caution">
    <text evidence="1">The sequence shown here is derived from an EMBL/GenBank/DDBJ whole genome shotgun (WGS) entry which is preliminary data.</text>
</comment>
<gene>
    <name evidence="1" type="ORF">I0C86_21715</name>
</gene>
<sequence>MSDIWTVLTRMQTDGDFLFAVRGDPDQALAAYDLTDAERATLTQPDNQARWALVTAVARGTATTEGDFEPALLFVP</sequence>
<evidence type="ECO:0000313" key="2">
    <source>
        <dbReference type="Proteomes" id="UP000638560"/>
    </source>
</evidence>
<organism evidence="1 2">
    <name type="scientific">Plantactinospora alkalitolerans</name>
    <dbReference type="NCBI Taxonomy" id="2789879"/>
    <lineage>
        <taxon>Bacteria</taxon>
        <taxon>Bacillati</taxon>
        <taxon>Actinomycetota</taxon>
        <taxon>Actinomycetes</taxon>
        <taxon>Micromonosporales</taxon>
        <taxon>Micromonosporaceae</taxon>
        <taxon>Plantactinospora</taxon>
    </lineage>
</organism>
<accession>A0ABS0GZD4</accession>
<proteinExistence type="predicted"/>
<evidence type="ECO:0000313" key="1">
    <source>
        <dbReference type="EMBL" id="MBF9131560.1"/>
    </source>
</evidence>
<feature type="non-terminal residue" evidence="1">
    <location>
        <position position="76"/>
    </location>
</feature>
<dbReference type="RefSeq" id="WP_196203099.1">
    <property type="nucleotide sequence ID" value="NZ_JADPUN010000201.1"/>
</dbReference>
<reference evidence="1 2" key="1">
    <citation type="submission" date="2020-11" db="EMBL/GenBank/DDBJ databases">
        <title>A novel isolate from a Black sea contaminated sediment with potential to produce alkanes: Plantactinospora alkalitolerans sp. nov.</title>
        <authorList>
            <person name="Carro L."/>
            <person name="Veyisoglu A."/>
            <person name="Guven K."/>
            <person name="Schumann P."/>
            <person name="Klenk H.-P."/>
            <person name="Sahin N."/>
        </authorList>
    </citation>
    <scope>NUCLEOTIDE SEQUENCE [LARGE SCALE GENOMIC DNA]</scope>
    <source>
        <strain evidence="1 2">S1510</strain>
    </source>
</reference>